<dbReference type="InterPro" id="IPR006652">
    <property type="entry name" value="Kelch_1"/>
</dbReference>
<dbReference type="KEGG" id="csem:103385240"/>
<name>A0A3P8WAG0_CYNSE</name>
<dbReference type="PANTHER" id="PTHR24412:SF172">
    <property type="entry name" value="KELCH-LIKE PROTEIN 10"/>
    <property type="match status" value="1"/>
</dbReference>
<dbReference type="InParanoid" id="A0A3P8WAG0"/>
<dbReference type="InterPro" id="IPR015915">
    <property type="entry name" value="Kelch-typ_b-propeller"/>
</dbReference>
<organism evidence="4 5">
    <name type="scientific">Cynoglossus semilaevis</name>
    <name type="common">Tongue sole</name>
    <dbReference type="NCBI Taxonomy" id="244447"/>
    <lineage>
        <taxon>Eukaryota</taxon>
        <taxon>Metazoa</taxon>
        <taxon>Chordata</taxon>
        <taxon>Craniata</taxon>
        <taxon>Vertebrata</taxon>
        <taxon>Euteleostomi</taxon>
        <taxon>Actinopterygii</taxon>
        <taxon>Neopterygii</taxon>
        <taxon>Teleostei</taxon>
        <taxon>Neoteleostei</taxon>
        <taxon>Acanthomorphata</taxon>
        <taxon>Carangaria</taxon>
        <taxon>Pleuronectiformes</taxon>
        <taxon>Pleuronectoidei</taxon>
        <taxon>Cynoglossidae</taxon>
        <taxon>Cynoglossinae</taxon>
        <taxon>Cynoglossus</taxon>
    </lineage>
</organism>
<sequence>MLSVINTKDEEPTDAPRPPEFNVSSKMKISLFNEIRLEGNYHDAVIRVEDAEFKTHKIILCNCSPFFGALFKYQSTANMVFDIYGLSPDSMQLIIEYAYTDSVTVTKDNVEELLLAADMLNVIALVQACSDFLSGQLCPENCIGIWQLTNVVKCELRHRAHHYITHHFEEVFPCDEFLQLSVQELAGILDRDELNVKTESTVFTAISRWICHRSEEREKHTAMLLSKVRLALTTMRCIYTDLMSNDLVMNNPECQQMASEAIKAIQWKIRRKFPVSGFRNVLARPRLPCVILLAVGGWRANNPISDIEAFDVCAGQWVKVAHSLECPRAYHGTVCLDGFLYCVGGTDQRERFNRVSKMDLKTHAWHEVSPMYYGRCYVSVTVLEGIIYAIGGFDGYSRLRSAERYQPETNQWNCIASMHFSRSDASCTTLHDKVYVCGGYDGHQCLETAEFYNPETDQWSIIAPMNSRRTGLGVIAHAEQIYAIGGCQSSIRHSSAEVYNPQTNTWHVLSSMLTPRSSFGLGVINDQIYVVGGFTGLSANKKVEYYNSDLDRWSLASDIERVRTALSCCVLTEIPNLSEYIVPRDSLPLLQLEDEADAS</sequence>
<dbReference type="Pfam" id="PF00651">
    <property type="entry name" value="BTB"/>
    <property type="match status" value="1"/>
</dbReference>
<dbReference type="GeneTree" id="ENSGT00940000154664"/>
<dbReference type="Gene3D" id="1.25.40.420">
    <property type="match status" value="1"/>
</dbReference>
<reference evidence="4 5" key="1">
    <citation type="journal article" date="2014" name="Nat. Genet.">
        <title>Whole-genome sequence of a flatfish provides insights into ZW sex chromosome evolution and adaptation to a benthic lifestyle.</title>
        <authorList>
            <person name="Chen S."/>
            <person name="Zhang G."/>
            <person name="Shao C."/>
            <person name="Huang Q."/>
            <person name="Liu G."/>
            <person name="Zhang P."/>
            <person name="Song W."/>
            <person name="An N."/>
            <person name="Chalopin D."/>
            <person name="Volff J.N."/>
            <person name="Hong Y."/>
            <person name="Li Q."/>
            <person name="Sha Z."/>
            <person name="Zhou H."/>
            <person name="Xie M."/>
            <person name="Yu Q."/>
            <person name="Liu Y."/>
            <person name="Xiang H."/>
            <person name="Wang N."/>
            <person name="Wu K."/>
            <person name="Yang C."/>
            <person name="Zhou Q."/>
            <person name="Liao X."/>
            <person name="Yang L."/>
            <person name="Hu Q."/>
            <person name="Zhang J."/>
            <person name="Meng L."/>
            <person name="Jin L."/>
            <person name="Tian Y."/>
            <person name="Lian J."/>
            <person name="Yang J."/>
            <person name="Miao G."/>
            <person name="Liu S."/>
            <person name="Liang Z."/>
            <person name="Yan F."/>
            <person name="Li Y."/>
            <person name="Sun B."/>
            <person name="Zhang H."/>
            <person name="Zhang J."/>
            <person name="Zhu Y."/>
            <person name="Du M."/>
            <person name="Zhao Y."/>
            <person name="Schartl M."/>
            <person name="Tang Q."/>
            <person name="Wang J."/>
        </authorList>
    </citation>
    <scope>NUCLEOTIDE SEQUENCE</scope>
</reference>
<dbReference type="Pfam" id="PF07707">
    <property type="entry name" value="BACK"/>
    <property type="match status" value="1"/>
</dbReference>
<keyword evidence="1" id="KW-0880">Kelch repeat</keyword>
<dbReference type="FunFam" id="1.25.40.420:FF:000001">
    <property type="entry name" value="Kelch-like family member 12"/>
    <property type="match status" value="1"/>
</dbReference>
<dbReference type="SUPFAM" id="SSF117281">
    <property type="entry name" value="Kelch motif"/>
    <property type="match status" value="1"/>
</dbReference>
<dbReference type="STRING" id="244447.ENSCSEP00000023462"/>
<dbReference type="OrthoDB" id="191037at2759"/>
<evidence type="ECO:0000313" key="5">
    <source>
        <dbReference type="Proteomes" id="UP000265120"/>
    </source>
</evidence>
<dbReference type="PROSITE" id="PS50097">
    <property type="entry name" value="BTB"/>
    <property type="match status" value="1"/>
</dbReference>
<evidence type="ECO:0000256" key="1">
    <source>
        <dbReference type="ARBA" id="ARBA00022441"/>
    </source>
</evidence>
<reference evidence="4" key="2">
    <citation type="submission" date="2025-08" db="UniProtKB">
        <authorList>
            <consortium name="Ensembl"/>
        </authorList>
    </citation>
    <scope>IDENTIFICATION</scope>
</reference>
<dbReference type="SMART" id="SM00612">
    <property type="entry name" value="Kelch"/>
    <property type="match status" value="6"/>
</dbReference>
<evidence type="ECO:0000256" key="2">
    <source>
        <dbReference type="ARBA" id="ARBA00022737"/>
    </source>
</evidence>
<dbReference type="Pfam" id="PF01344">
    <property type="entry name" value="Kelch_1"/>
    <property type="match status" value="2"/>
</dbReference>
<keyword evidence="5" id="KW-1185">Reference proteome</keyword>
<protein>
    <submittedName>
        <fullName evidence="4">Kelch like family member 10</fullName>
    </submittedName>
</protein>
<dbReference type="PANTHER" id="PTHR24412">
    <property type="entry name" value="KELCH PROTEIN"/>
    <property type="match status" value="1"/>
</dbReference>
<dbReference type="SUPFAM" id="SSF54695">
    <property type="entry name" value="POZ domain"/>
    <property type="match status" value="1"/>
</dbReference>
<dbReference type="SMART" id="SM00225">
    <property type="entry name" value="BTB"/>
    <property type="match status" value="1"/>
</dbReference>
<dbReference type="SMART" id="SM00875">
    <property type="entry name" value="BACK"/>
    <property type="match status" value="1"/>
</dbReference>
<accession>A0A3P8WAG0</accession>
<evidence type="ECO:0000259" key="3">
    <source>
        <dbReference type="PROSITE" id="PS50097"/>
    </source>
</evidence>
<dbReference type="Pfam" id="PF24681">
    <property type="entry name" value="Kelch_KLHDC2_KLHL20_DRC7"/>
    <property type="match status" value="1"/>
</dbReference>
<dbReference type="Gene3D" id="3.30.710.10">
    <property type="entry name" value="Potassium Channel Kv1.1, Chain A"/>
    <property type="match status" value="1"/>
</dbReference>
<reference evidence="4" key="3">
    <citation type="submission" date="2025-09" db="UniProtKB">
        <authorList>
            <consortium name="Ensembl"/>
        </authorList>
    </citation>
    <scope>IDENTIFICATION</scope>
</reference>
<feature type="domain" description="BTB" evidence="3">
    <location>
        <begin position="42"/>
        <end position="107"/>
    </location>
</feature>
<proteinExistence type="predicted"/>
<dbReference type="Gene3D" id="2.120.10.80">
    <property type="entry name" value="Kelch-type beta propeller"/>
    <property type="match status" value="1"/>
</dbReference>
<dbReference type="InterPro" id="IPR000210">
    <property type="entry name" value="BTB/POZ_dom"/>
</dbReference>
<dbReference type="Proteomes" id="UP000265120">
    <property type="component" value="Chromosome 10"/>
</dbReference>
<evidence type="ECO:0000313" key="4">
    <source>
        <dbReference type="Ensembl" id="ENSCSEP00000023462.1"/>
    </source>
</evidence>
<keyword evidence="2" id="KW-0677">Repeat</keyword>
<dbReference type="OMA" id="GLCTLNN"/>
<dbReference type="PIRSF" id="PIRSF037037">
    <property type="entry name" value="Kelch-like_protein_gigaxonin"/>
    <property type="match status" value="1"/>
</dbReference>
<dbReference type="InterPro" id="IPR017096">
    <property type="entry name" value="BTB-kelch_protein"/>
</dbReference>
<dbReference type="AlphaFoldDB" id="A0A3P8WAG0"/>
<dbReference type="InterPro" id="IPR011705">
    <property type="entry name" value="BACK"/>
</dbReference>
<dbReference type="InterPro" id="IPR011333">
    <property type="entry name" value="SKP1/BTB/POZ_sf"/>
</dbReference>
<dbReference type="Ensembl" id="ENSCSET00000023770.1">
    <property type="protein sequence ID" value="ENSCSEP00000023462.1"/>
    <property type="gene ID" value="ENSCSEG00000014971.1"/>
</dbReference>